<keyword evidence="6 9" id="KW-1133">Transmembrane helix</keyword>
<accession>A0ABS0QH97</accession>
<comment type="caution">
    <text evidence="10">The sequence shown here is derived from an EMBL/GenBank/DDBJ whole genome shotgun (WGS) entry which is preliminary data.</text>
</comment>
<evidence type="ECO:0000256" key="4">
    <source>
        <dbReference type="ARBA" id="ARBA00022475"/>
    </source>
</evidence>
<gene>
    <name evidence="10" type="ORF">I8U22_07465</name>
</gene>
<dbReference type="Pfam" id="PF02632">
    <property type="entry name" value="BioY"/>
    <property type="match status" value="1"/>
</dbReference>
<evidence type="ECO:0000256" key="3">
    <source>
        <dbReference type="ARBA" id="ARBA00022448"/>
    </source>
</evidence>
<comment type="similarity">
    <text evidence="2 8">Belongs to the BioY family.</text>
</comment>
<dbReference type="PANTHER" id="PTHR34295">
    <property type="entry name" value="BIOTIN TRANSPORTER BIOY"/>
    <property type="match status" value="1"/>
</dbReference>
<dbReference type="RefSeq" id="WP_198051192.1">
    <property type="nucleotide sequence ID" value="NZ_CP039710.1"/>
</dbReference>
<evidence type="ECO:0000256" key="2">
    <source>
        <dbReference type="ARBA" id="ARBA00010692"/>
    </source>
</evidence>
<reference evidence="10 11" key="1">
    <citation type="submission" date="2020-12" db="EMBL/GenBank/DDBJ databases">
        <title>WGS of Thermoactinomyces spp.</title>
        <authorList>
            <person name="Cheng K."/>
        </authorList>
    </citation>
    <scope>NUCLEOTIDE SEQUENCE [LARGE SCALE GENOMIC DNA]</scope>
    <source>
        <strain evidence="11">CICC 10650\ACCC 41061</strain>
    </source>
</reference>
<keyword evidence="5 9" id="KW-0812">Transmembrane</keyword>
<dbReference type="Proteomes" id="UP000641910">
    <property type="component" value="Unassembled WGS sequence"/>
</dbReference>
<evidence type="ECO:0000256" key="5">
    <source>
        <dbReference type="ARBA" id="ARBA00022692"/>
    </source>
</evidence>
<protein>
    <recommendedName>
        <fullName evidence="8">Biotin transporter</fullName>
    </recommendedName>
</protein>
<evidence type="ECO:0000256" key="1">
    <source>
        <dbReference type="ARBA" id="ARBA00004651"/>
    </source>
</evidence>
<keyword evidence="7 8" id="KW-0472">Membrane</keyword>
<feature type="transmembrane region" description="Helical" evidence="9">
    <location>
        <begin position="90"/>
        <end position="109"/>
    </location>
</feature>
<feature type="transmembrane region" description="Helical" evidence="9">
    <location>
        <begin position="121"/>
        <end position="140"/>
    </location>
</feature>
<keyword evidence="4 8" id="KW-1003">Cell membrane</keyword>
<feature type="transmembrane region" description="Helical" evidence="9">
    <location>
        <begin position="59"/>
        <end position="84"/>
    </location>
</feature>
<keyword evidence="3 8" id="KW-0813">Transport</keyword>
<evidence type="ECO:0000313" key="10">
    <source>
        <dbReference type="EMBL" id="MBH8588658.1"/>
    </source>
</evidence>
<organism evidence="10 11">
    <name type="scientific">Thermoactinomyces vulgaris</name>
    <dbReference type="NCBI Taxonomy" id="2026"/>
    <lineage>
        <taxon>Bacteria</taxon>
        <taxon>Bacillati</taxon>
        <taxon>Bacillota</taxon>
        <taxon>Bacilli</taxon>
        <taxon>Bacillales</taxon>
        <taxon>Thermoactinomycetaceae</taxon>
        <taxon>Thermoactinomyces</taxon>
    </lineage>
</organism>
<evidence type="ECO:0000313" key="11">
    <source>
        <dbReference type="Proteomes" id="UP000641910"/>
    </source>
</evidence>
<dbReference type="PIRSF" id="PIRSF016661">
    <property type="entry name" value="BioY"/>
    <property type="match status" value="1"/>
</dbReference>
<evidence type="ECO:0000256" key="9">
    <source>
        <dbReference type="SAM" id="Phobius"/>
    </source>
</evidence>
<proteinExistence type="inferred from homology"/>
<keyword evidence="11" id="KW-1185">Reference proteome</keyword>
<evidence type="ECO:0000256" key="6">
    <source>
        <dbReference type="ARBA" id="ARBA00022989"/>
    </source>
</evidence>
<feature type="transmembrane region" description="Helical" evidence="9">
    <location>
        <begin position="152"/>
        <end position="177"/>
    </location>
</feature>
<name>A0ABS0QH97_THEVU</name>
<dbReference type="Gene3D" id="1.10.1760.20">
    <property type="match status" value="1"/>
</dbReference>
<evidence type="ECO:0000256" key="8">
    <source>
        <dbReference type="PIRNR" id="PIRNR016661"/>
    </source>
</evidence>
<dbReference type="EMBL" id="JAECVU010000003">
    <property type="protein sequence ID" value="MBH8588658.1"/>
    <property type="molecule type" value="Genomic_DNA"/>
</dbReference>
<sequence>MRRSALKVRDMTWMAMFVAMLAVSGAFAVHIGPAPITLQTLVVMLAGSVLGARRGMISMVVFIALVVAGAPVLSGGKSGIAALAGPTGGYIISWVFAAGLTGWMVERWIRKDTLNAWKLGLAHVVGGVILIHLIGFPWLVTVLDLPLNQTTWISSLLVFLPGDLMKAILAVPVVMAVRKALPQLSSVQQQKRA</sequence>
<comment type="subcellular location">
    <subcellularLocation>
        <location evidence="1 8">Cell membrane</location>
        <topology evidence="1 8">Multi-pass membrane protein</topology>
    </subcellularLocation>
</comment>
<dbReference type="InterPro" id="IPR003784">
    <property type="entry name" value="BioY"/>
</dbReference>
<feature type="transmembrane region" description="Helical" evidence="9">
    <location>
        <begin position="12"/>
        <end position="30"/>
    </location>
</feature>
<dbReference type="PANTHER" id="PTHR34295:SF4">
    <property type="entry name" value="BIOTIN TRANSPORTER BIOY-RELATED"/>
    <property type="match status" value="1"/>
</dbReference>
<evidence type="ECO:0000256" key="7">
    <source>
        <dbReference type="ARBA" id="ARBA00023136"/>
    </source>
</evidence>